<dbReference type="GeneID" id="68100098"/>
<protein>
    <recommendedName>
        <fullName evidence="9">Major facilitator superfamily (MFS) profile domain-containing protein</fullName>
    </recommendedName>
</protein>
<dbReference type="SUPFAM" id="SSF103473">
    <property type="entry name" value="MFS general substrate transporter"/>
    <property type="match status" value="1"/>
</dbReference>
<feature type="transmembrane region" description="Helical" evidence="6">
    <location>
        <begin position="126"/>
        <end position="146"/>
    </location>
</feature>
<feature type="transmembrane region" description="Helical" evidence="6">
    <location>
        <begin position="190"/>
        <end position="214"/>
    </location>
</feature>
<dbReference type="PANTHER" id="PTHR10924">
    <property type="entry name" value="MAJOR FACILITATOR SUPERFAMILY PROTEIN-RELATED"/>
    <property type="match status" value="1"/>
</dbReference>
<evidence type="ECO:0000256" key="4">
    <source>
        <dbReference type="ARBA" id="ARBA00023136"/>
    </source>
</evidence>
<sequence>MDTNETTPILSSDDPTGVSSTYQTNDHNNNNEAVQSEYDEAKPLLVKTPKVYKRRWFILLIQSMQSLLSAFYQTMFTSITSSVLRYYRMKATDGWKVSLTASVYLMLSFPVGLLAAYTMKKKGLRFSLFIGSILAFISAWIRFAGFKSGEELFFWIAFAGYVVGALSSPFVVNTGTLLSKTWFPAKQRTIATTITSFLNIVGTGVAFGAAAGLAGDANYNNDLGMIELLALQAILASVFLIIVVIFFQDKPPSPPYMVNEESPEEELSFLHEVKKMFTNIPFIFIWLAFGFGVGSVNCFLTELNSIATPQGYSVNEVAFMGISFVATGLLGAALFGVAADITKRYKLILLIAGIPAAGCYVWFSVNNLAIRTDTHFILAMVSICLIGFFGIPLVPIMLEMACELTYPVPESFSASLMFGIGNLMSVIFIFISEALKQTQIDPRSGREVVLSMQNSMWFCMSMLLCSVALACLVKPVYKRMEHEKKLHEQSLRNLRAINN</sequence>
<evidence type="ECO:0000256" key="2">
    <source>
        <dbReference type="ARBA" id="ARBA00022692"/>
    </source>
</evidence>
<gene>
    <name evidence="7" type="ORF">C9374_007644</name>
</gene>
<feature type="transmembrane region" description="Helical" evidence="6">
    <location>
        <begin position="375"/>
        <end position="394"/>
    </location>
</feature>
<dbReference type="PANTHER" id="PTHR10924:SF6">
    <property type="entry name" value="SOLUTE CARRIER FAMILY 49 MEMBER A3"/>
    <property type="match status" value="1"/>
</dbReference>
<keyword evidence="4 6" id="KW-0472">Membrane</keyword>
<dbReference type="Pfam" id="PF07690">
    <property type="entry name" value="MFS_1"/>
    <property type="match status" value="1"/>
</dbReference>
<feature type="transmembrane region" description="Helical" evidence="6">
    <location>
        <begin position="345"/>
        <end position="363"/>
    </location>
</feature>
<keyword evidence="2 6" id="KW-0812">Transmembrane</keyword>
<dbReference type="GO" id="GO:0016020">
    <property type="term" value="C:membrane"/>
    <property type="evidence" value="ECO:0007669"/>
    <property type="project" value="UniProtKB-SubCell"/>
</dbReference>
<evidence type="ECO:0000313" key="8">
    <source>
        <dbReference type="Proteomes" id="UP000816034"/>
    </source>
</evidence>
<dbReference type="InterPro" id="IPR036259">
    <property type="entry name" value="MFS_trans_sf"/>
</dbReference>
<feature type="transmembrane region" description="Helical" evidence="6">
    <location>
        <begin position="317"/>
        <end position="338"/>
    </location>
</feature>
<feature type="transmembrane region" description="Helical" evidence="6">
    <location>
        <begin position="152"/>
        <end position="178"/>
    </location>
</feature>
<feature type="transmembrane region" description="Helical" evidence="6">
    <location>
        <begin position="95"/>
        <end position="119"/>
    </location>
</feature>
<evidence type="ECO:0000256" key="1">
    <source>
        <dbReference type="ARBA" id="ARBA00004141"/>
    </source>
</evidence>
<keyword evidence="3 6" id="KW-1133">Transmembrane helix</keyword>
<reference evidence="7 8" key="1">
    <citation type="journal article" date="2018" name="BMC Genomics">
        <title>The genome of Naegleria lovaniensis, the basis for a comparative approach to unravel pathogenicity factors of the human pathogenic amoeba N. fowleri.</title>
        <authorList>
            <person name="Liechti N."/>
            <person name="Schurch N."/>
            <person name="Bruggmann R."/>
            <person name="Wittwer M."/>
        </authorList>
    </citation>
    <scope>NUCLEOTIDE SEQUENCE [LARGE SCALE GENOMIC DNA]</scope>
    <source>
        <strain evidence="7 8">ATCC 30569</strain>
    </source>
</reference>
<feature type="transmembrane region" description="Helical" evidence="6">
    <location>
        <begin position="455"/>
        <end position="477"/>
    </location>
</feature>
<keyword evidence="8" id="KW-1185">Reference proteome</keyword>
<organism evidence="7 8">
    <name type="scientific">Naegleria lovaniensis</name>
    <name type="common">Amoeba</name>
    <dbReference type="NCBI Taxonomy" id="51637"/>
    <lineage>
        <taxon>Eukaryota</taxon>
        <taxon>Discoba</taxon>
        <taxon>Heterolobosea</taxon>
        <taxon>Tetramitia</taxon>
        <taxon>Eutetramitia</taxon>
        <taxon>Vahlkampfiidae</taxon>
        <taxon>Naegleria</taxon>
    </lineage>
</organism>
<dbReference type="GO" id="GO:0022857">
    <property type="term" value="F:transmembrane transporter activity"/>
    <property type="evidence" value="ECO:0007669"/>
    <property type="project" value="InterPro"/>
</dbReference>
<dbReference type="Proteomes" id="UP000816034">
    <property type="component" value="Unassembled WGS sequence"/>
</dbReference>
<dbReference type="InterPro" id="IPR049680">
    <property type="entry name" value="FLVCR1-2_SLC49-like"/>
</dbReference>
<dbReference type="EMBL" id="PYSW02000030">
    <property type="protein sequence ID" value="KAG2379006.1"/>
    <property type="molecule type" value="Genomic_DNA"/>
</dbReference>
<evidence type="ECO:0000256" key="6">
    <source>
        <dbReference type="SAM" id="Phobius"/>
    </source>
</evidence>
<proteinExistence type="predicted"/>
<evidence type="ECO:0000313" key="7">
    <source>
        <dbReference type="EMBL" id="KAG2379006.1"/>
    </source>
</evidence>
<evidence type="ECO:0000256" key="5">
    <source>
        <dbReference type="SAM" id="MobiDB-lite"/>
    </source>
</evidence>
<dbReference type="Gene3D" id="1.20.1250.20">
    <property type="entry name" value="MFS general substrate transporter like domains"/>
    <property type="match status" value="2"/>
</dbReference>
<accession>A0AA88GKW8</accession>
<comment type="caution">
    <text evidence="7">The sequence shown here is derived from an EMBL/GenBank/DDBJ whole genome shotgun (WGS) entry which is preliminary data.</text>
</comment>
<feature type="transmembrane region" description="Helical" evidence="6">
    <location>
        <begin position="226"/>
        <end position="247"/>
    </location>
</feature>
<evidence type="ECO:0000256" key="3">
    <source>
        <dbReference type="ARBA" id="ARBA00022989"/>
    </source>
</evidence>
<name>A0AA88GKW8_NAELO</name>
<feature type="region of interest" description="Disordered" evidence="5">
    <location>
        <begin position="1"/>
        <end position="34"/>
    </location>
</feature>
<comment type="subcellular location">
    <subcellularLocation>
        <location evidence="1">Membrane</location>
        <topology evidence="1">Multi-pass membrane protein</topology>
    </subcellularLocation>
</comment>
<feature type="transmembrane region" description="Helical" evidence="6">
    <location>
        <begin position="415"/>
        <end position="435"/>
    </location>
</feature>
<dbReference type="RefSeq" id="XP_044546268.1">
    <property type="nucleotide sequence ID" value="XM_044697632.1"/>
</dbReference>
<feature type="transmembrane region" description="Helical" evidence="6">
    <location>
        <begin position="276"/>
        <end position="297"/>
    </location>
</feature>
<evidence type="ECO:0008006" key="9">
    <source>
        <dbReference type="Google" id="ProtNLM"/>
    </source>
</evidence>
<dbReference type="AlphaFoldDB" id="A0AA88GKW8"/>
<dbReference type="InterPro" id="IPR011701">
    <property type="entry name" value="MFS"/>
</dbReference>